<dbReference type="GO" id="GO:0046872">
    <property type="term" value="F:metal ion binding"/>
    <property type="evidence" value="ECO:0007669"/>
    <property type="project" value="UniProtKB-KW"/>
</dbReference>
<dbReference type="FunFam" id="3.40.225.10:FF:000001">
    <property type="entry name" value="L-ribulose-5-phosphate 4-epimerase UlaF"/>
    <property type="match status" value="1"/>
</dbReference>
<reference evidence="15" key="1">
    <citation type="journal article" date="2021" name="PeerJ">
        <title>Extensive microbial diversity within the chicken gut microbiome revealed by metagenomics and culture.</title>
        <authorList>
            <person name="Gilroy R."/>
            <person name="Ravi A."/>
            <person name="Getino M."/>
            <person name="Pursley I."/>
            <person name="Horton D.L."/>
            <person name="Alikhan N.F."/>
            <person name="Baker D."/>
            <person name="Gharbi K."/>
            <person name="Hall N."/>
            <person name="Watson M."/>
            <person name="Adriaenssens E.M."/>
            <person name="Foster-Nyarko E."/>
            <person name="Jarju S."/>
            <person name="Secka A."/>
            <person name="Antonio M."/>
            <person name="Oren A."/>
            <person name="Chaudhuri R.R."/>
            <person name="La Ragione R."/>
            <person name="Hildebrand F."/>
            <person name="Pallen M.J."/>
        </authorList>
    </citation>
    <scope>NUCLEOTIDE SEQUENCE</scope>
    <source>
        <strain evidence="15">ChiHjej13B12-752</strain>
    </source>
</reference>
<dbReference type="SUPFAM" id="SSF53639">
    <property type="entry name" value="AraD/HMP-PK domain-like"/>
    <property type="match status" value="1"/>
</dbReference>
<sequence length="230" mass="26109">MLESLKEEVFNANLELPKRGLIKYTWGNVSAFDKESQLFVIKPSGVNYRTMKADDMVVCNLNGEVIEGSLKPSSDMPTHAELYKSFDIGSIVHTHSPWATVWAQAGLDVPAMGTTHADTFYGSVPCARYLTEQEIEQNYEKETGKIIIETFEERNIDPIEVPGVLLKGHAPFTWGENPEEAVMHTVVLEEICKMNFYTRQLNPLSEILPDRILDKHYQRKHGLNAYYGQN</sequence>
<evidence type="ECO:0000256" key="11">
    <source>
        <dbReference type="ARBA" id="ARBA00053542"/>
    </source>
</evidence>
<dbReference type="SMART" id="SM01007">
    <property type="entry name" value="Aldolase_II"/>
    <property type="match status" value="1"/>
</dbReference>
<dbReference type="EMBL" id="DXHR01000002">
    <property type="protein sequence ID" value="HIW11680.1"/>
    <property type="molecule type" value="Genomic_DNA"/>
</dbReference>
<dbReference type="GO" id="GO:0008742">
    <property type="term" value="F:L-ribulose-phosphate 4-epimerase activity"/>
    <property type="evidence" value="ECO:0007669"/>
    <property type="project" value="UniProtKB-EC"/>
</dbReference>
<dbReference type="InterPro" id="IPR001303">
    <property type="entry name" value="Aldolase_II/adducin_N"/>
</dbReference>
<comment type="function">
    <text evidence="11">Involved in the degradation of L-arabinose. Catalyzes the interconversion of L-ribulose 5-phosphate (LRu5P) and D-xylulose 5-phosphate (D-Xu5P) via a retroaldol/aldol mechanism (carbon-carbon bond cleavage analogous to a class II aldolase reaction).</text>
</comment>
<dbReference type="PANTHER" id="PTHR22789:SF8">
    <property type="entry name" value="L-RIBULOSE-5-PHOSPHATE 4-EPIMERASE SGBE"/>
    <property type="match status" value="1"/>
</dbReference>
<dbReference type="InterPro" id="IPR050197">
    <property type="entry name" value="Aldolase_class_II_sugar_metab"/>
</dbReference>
<comment type="pathway">
    <text evidence="12">Carbohydrate degradation; L-arabinose degradation via L-ribulose; D-xylulose 5-phosphate from L-arabinose (bacterial route): step 3/3.</text>
</comment>
<proteinExistence type="inferred from homology"/>
<dbReference type="Proteomes" id="UP000823989">
    <property type="component" value="Unassembled WGS sequence"/>
</dbReference>
<keyword evidence="6" id="KW-0862">Zinc</keyword>
<evidence type="ECO:0000256" key="2">
    <source>
        <dbReference type="ARBA" id="ARBA00001947"/>
    </source>
</evidence>
<dbReference type="AlphaFoldDB" id="A0A9D1QE57"/>
<evidence type="ECO:0000256" key="3">
    <source>
        <dbReference type="ARBA" id="ARBA00010037"/>
    </source>
</evidence>
<evidence type="ECO:0000256" key="7">
    <source>
        <dbReference type="ARBA" id="ARBA00022935"/>
    </source>
</evidence>
<keyword evidence="7" id="KW-0054">Arabinose catabolism</keyword>
<gene>
    <name evidence="15" type="ORF">H9891_00740</name>
</gene>
<dbReference type="GO" id="GO:0016832">
    <property type="term" value="F:aldehyde-lyase activity"/>
    <property type="evidence" value="ECO:0007669"/>
    <property type="project" value="TreeGrafter"/>
</dbReference>
<comment type="cofactor">
    <cofactor evidence="2">
        <name>Zn(2+)</name>
        <dbReference type="ChEBI" id="CHEBI:29105"/>
    </cofactor>
</comment>
<evidence type="ECO:0000256" key="8">
    <source>
        <dbReference type="ARBA" id="ARBA00023235"/>
    </source>
</evidence>
<dbReference type="GO" id="GO:0019568">
    <property type="term" value="P:arabinose catabolic process"/>
    <property type="evidence" value="ECO:0007669"/>
    <property type="project" value="UniProtKB-KW"/>
</dbReference>
<dbReference type="PANTHER" id="PTHR22789">
    <property type="entry name" value="FUCULOSE PHOSPHATE ALDOLASE"/>
    <property type="match status" value="1"/>
</dbReference>
<dbReference type="EC" id="5.1.3.4" evidence="4"/>
<evidence type="ECO:0000259" key="14">
    <source>
        <dbReference type="SMART" id="SM01007"/>
    </source>
</evidence>
<comment type="similarity">
    <text evidence="3">Belongs to the aldolase class II family. AraD/FucA subfamily.</text>
</comment>
<evidence type="ECO:0000313" key="16">
    <source>
        <dbReference type="Proteomes" id="UP000823989"/>
    </source>
</evidence>
<comment type="catalytic activity">
    <reaction evidence="1">
        <text>L-ribulose 5-phosphate = D-xylulose 5-phosphate</text>
        <dbReference type="Rhea" id="RHEA:22368"/>
        <dbReference type="ChEBI" id="CHEBI:57737"/>
        <dbReference type="ChEBI" id="CHEBI:58226"/>
        <dbReference type="EC" id="5.1.3.4"/>
    </reaction>
</comment>
<dbReference type="NCBIfam" id="NF006047">
    <property type="entry name" value="PRK08193.1"/>
    <property type="match status" value="1"/>
</dbReference>
<keyword evidence="5" id="KW-0479">Metal-binding</keyword>
<name>A0A9D1QE57_9STAP</name>
<keyword evidence="8" id="KW-0413">Isomerase</keyword>
<accession>A0A9D1QE57</accession>
<evidence type="ECO:0000256" key="13">
    <source>
        <dbReference type="ARBA" id="ARBA00074961"/>
    </source>
</evidence>
<dbReference type="InterPro" id="IPR036409">
    <property type="entry name" value="Aldolase_II/adducin_N_sf"/>
</dbReference>
<evidence type="ECO:0000256" key="4">
    <source>
        <dbReference type="ARBA" id="ARBA00013186"/>
    </source>
</evidence>
<evidence type="ECO:0000256" key="5">
    <source>
        <dbReference type="ARBA" id="ARBA00022723"/>
    </source>
</evidence>
<dbReference type="GO" id="GO:0005829">
    <property type="term" value="C:cytosol"/>
    <property type="evidence" value="ECO:0007669"/>
    <property type="project" value="TreeGrafter"/>
</dbReference>
<evidence type="ECO:0000256" key="12">
    <source>
        <dbReference type="ARBA" id="ARBA00060520"/>
    </source>
</evidence>
<evidence type="ECO:0000313" key="15">
    <source>
        <dbReference type="EMBL" id="HIW11680.1"/>
    </source>
</evidence>
<keyword evidence="9" id="KW-0119">Carbohydrate metabolism</keyword>
<protein>
    <recommendedName>
        <fullName evidence="13">L-ribulose-5-phosphate 4-epimerase</fullName>
        <ecNumber evidence="4">5.1.3.4</ecNumber>
    </recommendedName>
    <alternativeName>
        <fullName evidence="10">Phosphoribulose isomerase</fullName>
    </alternativeName>
</protein>
<organism evidence="15 16">
    <name type="scientific">Candidatus Salinicoccus stercoripullorum</name>
    <dbReference type="NCBI Taxonomy" id="2838756"/>
    <lineage>
        <taxon>Bacteria</taxon>
        <taxon>Bacillati</taxon>
        <taxon>Bacillota</taxon>
        <taxon>Bacilli</taxon>
        <taxon>Bacillales</taxon>
        <taxon>Staphylococcaceae</taxon>
        <taxon>Salinicoccus</taxon>
    </lineage>
</organism>
<evidence type="ECO:0000256" key="9">
    <source>
        <dbReference type="ARBA" id="ARBA00023277"/>
    </source>
</evidence>
<evidence type="ECO:0000256" key="6">
    <source>
        <dbReference type="ARBA" id="ARBA00022833"/>
    </source>
</evidence>
<feature type="domain" description="Class II aldolase/adducin N-terminal" evidence="14">
    <location>
        <begin position="7"/>
        <end position="196"/>
    </location>
</feature>
<reference evidence="15" key="2">
    <citation type="submission" date="2021-04" db="EMBL/GenBank/DDBJ databases">
        <authorList>
            <person name="Gilroy R."/>
        </authorList>
    </citation>
    <scope>NUCLEOTIDE SEQUENCE</scope>
    <source>
        <strain evidence="15">ChiHjej13B12-752</strain>
    </source>
</reference>
<dbReference type="Pfam" id="PF00596">
    <property type="entry name" value="Aldolase_II"/>
    <property type="match status" value="1"/>
</dbReference>
<evidence type="ECO:0000256" key="1">
    <source>
        <dbReference type="ARBA" id="ARBA00001726"/>
    </source>
</evidence>
<comment type="caution">
    <text evidence="15">The sequence shown here is derived from an EMBL/GenBank/DDBJ whole genome shotgun (WGS) entry which is preliminary data.</text>
</comment>
<dbReference type="Gene3D" id="3.40.225.10">
    <property type="entry name" value="Class II aldolase/adducin N-terminal domain"/>
    <property type="match status" value="1"/>
</dbReference>
<evidence type="ECO:0000256" key="10">
    <source>
        <dbReference type="ARBA" id="ARBA00032206"/>
    </source>
</evidence>